<proteinExistence type="predicted"/>
<evidence type="ECO:0000313" key="4">
    <source>
        <dbReference type="Proteomes" id="UP000198804"/>
    </source>
</evidence>
<dbReference type="Gene3D" id="3.40.50.720">
    <property type="entry name" value="NAD(P)-binding Rossmann-like Domain"/>
    <property type="match status" value="1"/>
</dbReference>
<dbReference type="Pfam" id="PF01370">
    <property type="entry name" value="Epimerase"/>
    <property type="match status" value="1"/>
</dbReference>
<dbReference type="Proteomes" id="UP000198804">
    <property type="component" value="Unassembled WGS sequence"/>
</dbReference>
<gene>
    <name evidence="3" type="ORF">SAMN04488125_1101</name>
</gene>
<organism evidence="3 4">
    <name type="scientific">Methylorubrum salsuginis</name>
    <dbReference type="NCBI Taxonomy" id="414703"/>
    <lineage>
        <taxon>Bacteria</taxon>
        <taxon>Pseudomonadati</taxon>
        <taxon>Pseudomonadota</taxon>
        <taxon>Alphaproteobacteria</taxon>
        <taxon>Hyphomicrobiales</taxon>
        <taxon>Methylobacteriaceae</taxon>
        <taxon>Methylorubrum</taxon>
    </lineage>
</organism>
<dbReference type="GO" id="GO:0044877">
    <property type="term" value="F:protein-containing complex binding"/>
    <property type="evidence" value="ECO:0007669"/>
    <property type="project" value="TreeGrafter"/>
</dbReference>
<evidence type="ECO:0000313" key="3">
    <source>
        <dbReference type="EMBL" id="SFL16342.1"/>
    </source>
</evidence>
<dbReference type="InterPro" id="IPR051207">
    <property type="entry name" value="ComplexI_NDUFA9_subunit"/>
</dbReference>
<dbReference type="CDD" id="cd05271">
    <property type="entry name" value="NDUFA9_like_SDR_a"/>
    <property type="match status" value="1"/>
</dbReference>
<reference evidence="4" key="1">
    <citation type="submission" date="2016-10" db="EMBL/GenBank/DDBJ databases">
        <authorList>
            <person name="Varghese N."/>
            <person name="Submissions S."/>
        </authorList>
    </citation>
    <scope>NUCLEOTIDE SEQUENCE [LARGE SCALE GENOMIC DNA]</scope>
    <source>
        <strain evidence="4">CGMCC 1.6474</strain>
    </source>
</reference>
<evidence type="ECO:0000256" key="1">
    <source>
        <dbReference type="SAM" id="MobiDB-lite"/>
    </source>
</evidence>
<feature type="region of interest" description="Disordered" evidence="1">
    <location>
        <begin position="357"/>
        <end position="392"/>
    </location>
</feature>
<dbReference type="STRING" id="414703.SAMN04488125_1101"/>
<dbReference type="RefSeq" id="WP_091946621.1">
    <property type="nucleotide sequence ID" value="NZ_FOSV01000010.1"/>
</dbReference>
<keyword evidence="4" id="KW-1185">Reference proteome</keyword>
<dbReference type="InterPro" id="IPR036291">
    <property type="entry name" value="NAD(P)-bd_dom_sf"/>
</dbReference>
<dbReference type="EMBL" id="FOSV01000010">
    <property type="protein sequence ID" value="SFL16342.1"/>
    <property type="molecule type" value="Genomic_DNA"/>
</dbReference>
<dbReference type="SUPFAM" id="SSF51735">
    <property type="entry name" value="NAD(P)-binding Rossmann-fold domains"/>
    <property type="match status" value="1"/>
</dbReference>
<evidence type="ECO:0000259" key="2">
    <source>
        <dbReference type="Pfam" id="PF01370"/>
    </source>
</evidence>
<dbReference type="AlphaFoldDB" id="A0A1I4FEI3"/>
<dbReference type="FunFam" id="3.40.50.720:FF:000702">
    <property type="entry name" value="NADH dehydrogenase (Ubiquinone)"/>
    <property type="match status" value="1"/>
</dbReference>
<dbReference type="InterPro" id="IPR001509">
    <property type="entry name" value="Epimerase_deHydtase"/>
</dbReference>
<feature type="domain" description="NAD-dependent epimerase/dehydratase" evidence="2">
    <location>
        <begin position="22"/>
        <end position="229"/>
    </location>
</feature>
<sequence>MTSPSTGPGNDGAPLRPQSQLVTVFGGSGFLGRHVVRALAKRGYRIRVAVRRPDLALFLQPLGKVGQIVAVQANLRYPESVRRAVEHSDIVINLVGILQEQGSQRFSTLQTEGAGTIARAAAAVGAKVIHVSAIGADEASPSLYARSKALGEAEVRRASPEAVIFRPSLVFGPGDGFFNRFAGLATFLPVLPLAGAQSRFQPVFVGDVAEAIARAVDGDAKPGAAYELGGPEVNTLEYFVRYMLEVIMRRRAVIDLPEPAARLQARVLEIVDTLTFGLLPPSLKLTRDQVTLLQSDNVVSEAAKFEGRTIEGLGIVPTAVEAVVPGYLWPFRKAGQFAQGRGTEVMAEVPDLIASRTEAPESQHRPARASGPAIGADAAGASRMGQRWGTRA</sequence>
<protein>
    <submittedName>
        <fullName evidence="3">NADH dehydrogenase</fullName>
    </submittedName>
</protein>
<dbReference type="OrthoDB" id="9776313at2"/>
<name>A0A1I4FEI3_9HYPH</name>
<accession>A0A1I4FEI3</accession>
<dbReference type="PANTHER" id="PTHR12126:SF11">
    <property type="entry name" value="NADH DEHYDROGENASE [UBIQUINONE] 1 ALPHA SUBCOMPLEX SUBUNIT 9, MITOCHONDRIAL"/>
    <property type="match status" value="1"/>
</dbReference>
<dbReference type="PANTHER" id="PTHR12126">
    <property type="entry name" value="NADH-UBIQUINONE OXIDOREDUCTASE 39 KDA SUBUNIT-RELATED"/>
    <property type="match status" value="1"/>
</dbReference>